<feature type="non-terminal residue" evidence="1">
    <location>
        <position position="78"/>
    </location>
</feature>
<protein>
    <submittedName>
        <fullName evidence="1">Uncharacterized protein</fullName>
    </submittedName>
</protein>
<accession>A0A7T8KHI7</accession>
<reference evidence="2" key="1">
    <citation type="submission" date="2021-01" db="EMBL/GenBank/DDBJ databases">
        <title>Caligus Genome Assembly.</title>
        <authorList>
            <person name="Gallardo-Escarate C."/>
        </authorList>
    </citation>
    <scope>NUCLEOTIDE SEQUENCE [LARGE SCALE GENOMIC DNA]</scope>
</reference>
<name>A0A7T8KHI7_CALRO</name>
<keyword evidence="2" id="KW-1185">Reference proteome</keyword>
<dbReference type="EMBL" id="CP045890">
    <property type="protein sequence ID" value="QQP55994.1"/>
    <property type="molecule type" value="Genomic_DNA"/>
</dbReference>
<sequence>MIFIAEDDFMVKISKIFGFSSSLFYEFPRLKWSSGFNSCINLISHRCRPRSFHKIPYNDVTRYPMIEKRQIWVIIDAL</sequence>
<gene>
    <name evidence="1" type="ORF">FKW44_000506</name>
</gene>
<dbReference type="Proteomes" id="UP000595437">
    <property type="component" value="Chromosome 1"/>
</dbReference>
<dbReference type="AlphaFoldDB" id="A0A7T8KHI7"/>
<organism evidence="1 2">
    <name type="scientific">Caligus rogercresseyi</name>
    <name type="common">Sea louse</name>
    <dbReference type="NCBI Taxonomy" id="217165"/>
    <lineage>
        <taxon>Eukaryota</taxon>
        <taxon>Metazoa</taxon>
        <taxon>Ecdysozoa</taxon>
        <taxon>Arthropoda</taxon>
        <taxon>Crustacea</taxon>
        <taxon>Multicrustacea</taxon>
        <taxon>Hexanauplia</taxon>
        <taxon>Copepoda</taxon>
        <taxon>Siphonostomatoida</taxon>
        <taxon>Caligidae</taxon>
        <taxon>Caligus</taxon>
    </lineage>
</organism>
<evidence type="ECO:0000313" key="1">
    <source>
        <dbReference type="EMBL" id="QQP55994.1"/>
    </source>
</evidence>
<evidence type="ECO:0000313" key="2">
    <source>
        <dbReference type="Proteomes" id="UP000595437"/>
    </source>
</evidence>
<proteinExistence type="predicted"/>